<protein>
    <recommendedName>
        <fullName evidence="1">HTH LytTR-type domain-containing protein</fullName>
    </recommendedName>
</protein>
<dbReference type="STRING" id="1379870.SD10_10800"/>
<evidence type="ECO:0000259" key="1">
    <source>
        <dbReference type="PROSITE" id="PS50930"/>
    </source>
</evidence>
<keyword evidence="3" id="KW-1185">Reference proteome</keyword>
<proteinExistence type="predicted"/>
<dbReference type="KEGG" id="srd:SD10_10800"/>
<dbReference type="Gene3D" id="2.40.50.1020">
    <property type="entry name" value="LytTr DNA-binding domain"/>
    <property type="match status" value="1"/>
</dbReference>
<gene>
    <name evidence="2" type="ORF">SD10_10800</name>
</gene>
<dbReference type="RefSeq" id="WP_046573808.1">
    <property type="nucleotide sequence ID" value="NZ_CP010429.1"/>
</dbReference>
<dbReference type="EMBL" id="CP010429">
    <property type="protein sequence ID" value="AKD55316.1"/>
    <property type="molecule type" value="Genomic_DNA"/>
</dbReference>
<dbReference type="Pfam" id="PF04397">
    <property type="entry name" value="LytTR"/>
    <property type="match status" value="1"/>
</dbReference>
<dbReference type="Proteomes" id="UP000033054">
    <property type="component" value="Chromosome"/>
</dbReference>
<dbReference type="PATRIC" id="fig|1379870.5.peg.2354"/>
<dbReference type="GO" id="GO:0003677">
    <property type="term" value="F:DNA binding"/>
    <property type="evidence" value="ECO:0007669"/>
    <property type="project" value="InterPro"/>
</dbReference>
<dbReference type="SMART" id="SM00850">
    <property type="entry name" value="LytTR"/>
    <property type="match status" value="1"/>
</dbReference>
<accession>A0A0E3V7C7</accession>
<feature type="domain" description="HTH LytTR-type" evidence="1">
    <location>
        <begin position="1"/>
        <end position="102"/>
    </location>
</feature>
<dbReference type="PROSITE" id="PS50930">
    <property type="entry name" value="HTH_LYTTR"/>
    <property type="match status" value="1"/>
</dbReference>
<name>A0A0E3V7C7_9BACT</name>
<organism evidence="2 3">
    <name type="scientific">Spirosoma radiotolerans</name>
    <dbReference type="NCBI Taxonomy" id="1379870"/>
    <lineage>
        <taxon>Bacteria</taxon>
        <taxon>Pseudomonadati</taxon>
        <taxon>Bacteroidota</taxon>
        <taxon>Cytophagia</taxon>
        <taxon>Cytophagales</taxon>
        <taxon>Cytophagaceae</taxon>
        <taxon>Spirosoma</taxon>
    </lineage>
</organism>
<evidence type="ECO:0000313" key="3">
    <source>
        <dbReference type="Proteomes" id="UP000033054"/>
    </source>
</evidence>
<dbReference type="AlphaFoldDB" id="A0A0E3V7C7"/>
<dbReference type="InterPro" id="IPR007492">
    <property type="entry name" value="LytTR_DNA-bd_dom"/>
</dbReference>
<sequence length="105" mass="11964">MKRVLYPIPDSVTYLSGEGNYTYCHLLDGKKLLLSRTLSNCLEHYPDFIRIHRTYAINPNFLDGSRRLSAAAGEVHLAGLWLPVGRRRLSLVFKHVKQLSALPDK</sequence>
<evidence type="ECO:0000313" key="2">
    <source>
        <dbReference type="EMBL" id="AKD55316.1"/>
    </source>
</evidence>
<dbReference type="OrthoDB" id="962388at2"/>
<reference evidence="2 3" key="1">
    <citation type="journal article" date="2014" name="Curr. Microbiol.">
        <title>Spirosoma radiotolerans sp. nov., a gamma-radiation-resistant bacterium isolated from gamma ray-irradiated soil.</title>
        <authorList>
            <person name="Lee J.J."/>
            <person name="Srinivasan S."/>
            <person name="Lim S."/>
            <person name="Joe M."/>
            <person name="Im S."/>
            <person name="Bae S.I."/>
            <person name="Park K.R."/>
            <person name="Han J.H."/>
            <person name="Park S.H."/>
            <person name="Joo B.M."/>
            <person name="Park S.J."/>
            <person name="Kim M.K."/>
        </authorList>
    </citation>
    <scope>NUCLEOTIDE SEQUENCE [LARGE SCALE GENOMIC DNA]</scope>
    <source>
        <strain evidence="2 3">DG5A</strain>
    </source>
</reference>
<dbReference type="HOGENOM" id="CLU_148702_1_0_10"/>